<accession>A0AA92H7K5</accession>
<dbReference type="Proteomes" id="UP000244335">
    <property type="component" value="Unassembled WGS sequence"/>
</dbReference>
<dbReference type="EMBL" id="QDFR01000009">
    <property type="protein sequence ID" value="PVE50818.1"/>
    <property type="molecule type" value="Genomic_DNA"/>
</dbReference>
<evidence type="ECO:0000313" key="2">
    <source>
        <dbReference type="Proteomes" id="UP000244335"/>
    </source>
</evidence>
<gene>
    <name evidence="1" type="ORF">DC430_19825</name>
</gene>
<protein>
    <submittedName>
        <fullName evidence="1">Uncharacterized protein</fullName>
    </submittedName>
</protein>
<name>A0AA92H7K5_RHIRH</name>
<sequence length="223" mass="24945">MVCAAFIFGIAVNELSKTLRFIDLVYVNERFEGGGARLSNVVSEYAQFATQVAAKSECRSDILDAAVGVALADLDRINPDTDYDRWEIAARRAYRLVEHATWCAPTVSDYWLRLAMLKRSAGEEVHEQAALMTRAAELDPASMKGLRGRFAQWRKLDAAVLKAAEPAIQKDLTTLLVYAPPQTVRDLLRKPSDGLLRYISNVAINLPQDRLLRLERQRAIPKG</sequence>
<organism evidence="1 2">
    <name type="scientific">Rhizobium rhizogenes</name>
    <name type="common">Agrobacterium rhizogenes</name>
    <dbReference type="NCBI Taxonomy" id="359"/>
    <lineage>
        <taxon>Bacteria</taxon>
        <taxon>Pseudomonadati</taxon>
        <taxon>Pseudomonadota</taxon>
        <taxon>Alphaproteobacteria</taxon>
        <taxon>Hyphomicrobiales</taxon>
        <taxon>Rhizobiaceae</taxon>
        <taxon>Rhizobium/Agrobacterium group</taxon>
        <taxon>Rhizobium</taxon>
    </lineage>
</organism>
<comment type="caution">
    <text evidence="1">The sequence shown here is derived from an EMBL/GenBank/DDBJ whole genome shotgun (WGS) entry which is preliminary data.</text>
</comment>
<proteinExistence type="predicted"/>
<reference evidence="1 2" key="1">
    <citation type="submission" date="2018-04" db="EMBL/GenBank/DDBJ databases">
        <authorList>
            <person name="Hagen T."/>
        </authorList>
    </citation>
    <scope>NUCLEOTIDE SEQUENCE [LARGE SCALE GENOMIC DNA]</scope>
    <source>
        <strain evidence="1 2">TPD7009</strain>
    </source>
</reference>
<dbReference type="AlphaFoldDB" id="A0AA92H7K5"/>
<evidence type="ECO:0000313" key="1">
    <source>
        <dbReference type="EMBL" id="PVE50818.1"/>
    </source>
</evidence>